<feature type="domain" description="Ribbon-helix-helix" evidence="1">
    <location>
        <begin position="15"/>
        <end position="82"/>
    </location>
</feature>
<dbReference type="InterPro" id="IPR038268">
    <property type="entry name" value="RHH_sf"/>
</dbReference>
<dbReference type="InterPro" id="IPR027373">
    <property type="entry name" value="RHH_dom"/>
</dbReference>
<gene>
    <name evidence="2" type="ORF">U1T56_22130</name>
</gene>
<sequence>MCRIYASTDPKEYAPVTRSVRLHGVVTSIRLEARFWAILDEMAEGEGTTTPKFLARLHDEVVELHGEVANFASLLRVVCAVHLERRGRPAAGRREPRGATLPAFA</sequence>
<evidence type="ECO:0000313" key="2">
    <source>
        <dbReference type="EMBL" id="MEK0085862.1"/>
    </source>
</evidence>
<evidence type="ECO:0000259" key="1">
    <source>
        <dbReference type="Pfam" id="PF13467"/>
    </source>
</evidence>
<name>A0ABU8Y102_9PROT</name>
<dbReference type="Gene3D" id="1.10.3990.20">
    <property type="entry name" value="protein bp1543"/>
    <property type="match status" value="1"/>
</dbReference>
<organism evidence="2 3">
    <name type="scientific">Benzoatithermus flavus</name>
    <dbReference type="NCBI Taxonomy" id="3108223"/>
    <lineage>
        <taxon>Bacteria</taxon>
        <taxon>Pseudomonadati</taxon>
        <taxon>Pseudomonadota</taxon>
        <taxon>Alphaproteobacteria</taxon>
        <taxon>Geminicoccales</taxon>
        <taxon>Geminicoccaceae</taxon>
        <taxon>Benzoatithermus</taxon>
    </lineage>
</organism>
<accession>A0ABU8Y102</accession>
<proteinExistence type="predicted"/>
<reference evidence="2 3" key="1">
    <citation type="submission" date="2024-01" db="EMBL/GenBank/DDBJ databases">
        <title>Multi-omics insights into the function and evolution of sodium benzoate biodegradation pathways in Benzoatithermus flavus gen. nov., sp. nov. from hot spring.</title>
        <authorList>
            <person name="Hu C.-J."/>
            <person name="Li W.-J."/>
        </authorList>
    </citation>
    <scope>NUCLEOTIDE SEQUENCE [LARGE SCALE GENOMIC DNA]</scope>
    <source>
        <strain evidence="2 3">SYSU G07066</strain>
    </source>
</reference>
<comment type="caution">
    <text evidence="2">The sequence shown here is derived from an EMBL/GenBank/DDBJ whole genome shotgun (WGS) entry which is preliminary data.</text>
</comment>
<protein>
    <submittedName>
        <fullName evidence="2">Ribbon-helix-helix domain-containing protein</fullName>
    </submittedName>
</protein>
<dbReference type="Pfam" id="PF13467">
    <property type="entry name" value="RHH_4"/>
    <property type="match status" value="1"/>
</dbReference>
<evidence type="ECO:0000313" key="3">
    <source>
        <dbReference type="Proteomes" id="UP001375743"/>
    </source>
</evidence>
<dbReference type="RefSeq" id="WP_418161711.1">
    <property type="nucleotide sequence ID" value="NZ_JBBLZC010000036.1"/>
</dbReference>
<dbReference type="Proteomes" id="UP001375743">
    <property type="component" value="Unassembled WGS sequence"/>
</dbReference>
<dbReference type="EMBL" id="JBBLZC010000036">
    <property type="protein sequence ID" value="MEK0085862.1"/>
    <property type="molecule type" value="Genomic_DNA"/>
</dbReference>
<keyword evidence="3" id="KW-1185">Reference proteome</keyword>